<dbReference type="PROSITE" id="PS50089">
    <property type="entry name" value="ZF_RING_2"/>
    <property type="match status" value="1"/>
</dbReference>
<dbReference type="InterPro" id="IPR001841">
    <property type="entry name" value="Znf_RING"/>
</dbReference>
<evidence type="ECO:0000256" key="2">
    <source>
        <dbReference type="ARBA" id="ARBA00012483"/>
    </source>
</evidence>
<reference evidence="11" key="1">
    <citation type="journal article" date="2016" name="Nature">
        <title>The genome of the seagrass Zostera marina reveals angiosperm adaptation to the sea.</title>
        <authorList>
            <person name="Olsen J.L."/>
            <person name="Rouze P."/>
            <person name="Verhelst B."/>
            <person name="Lin Y.-C."/>
            <person name="Bayer T."/>
            <person name="Collen J."/>
            <person name="Dattolo E."/>
            <person name="De Paoli E."/>
            <person name="Dittami S."/>
            <person name="Maumus F."/>
            <person name="Michel G."/>
            <person name="Kersting A."/>
            <person name="Lauritano C."/>
            <person name="Lohaus R."/>
            <person name="Toepel M."/>
            <person name="Tonon T."/>
            <person name="Vanneste K."/>
            <person name="Amirebrahimi M."/>
            <person name="Brakel J."/>
            <person name="Bostroem C."/>
            <person name="Chovatia M."/>
            <person name="Grimwood J."/>
            <person name="Jenkins J.W."/>
            <person name="Jueterbock A."/>
            <person name="Mraz A."/>
            <person name="Stam W.T."/>
            <person name="Tice H."/>
            <person name="Bornberg-Bauer E."/>
            <person name="Green P.J."/>
            <person name="Pearson G.A."/>
            <person name="Procaccini G."/>
            <person name="Duarte C.M."/>
            <person name="Schmutz J."/>
            <person name="Reusch T.B.H."/>
            <person name="Van de Peer Y."/>
        </authorList>
    </citation>
    <scope>NUCLEOTIDE SEQUENCE [LARGE SCALE GENOMIC DNA]</scope>
    <source>
        <strain evidence="11">cv. Finnish</strain>
    </source>
</reference>
<evidence type="ECO:0000256" key="5">
    <source>
        <dbReference type="ARBA" id="ARBA00022771"/>
    </source>
</evidence>
<keyword evidence="11" id="KW-1185">Reference proteome</keyword>
<dbReference type="PANTHER" id="PTHR46463:SF10">
    <property type="entry name" value="OS01G0926200 PROTEIN"/>
    <property type="match status" value="1"/>
</dbReference>
<evidence type="ECO:0000313" key="10">
    <source>
        <dbReference type="EMBL" id="KMZ68408.1"/>
    </source>
</evidence>
<dbReference type="EMBL" id="LFYR01000839">
    <property type="protein sequence ID" value="KMZ68408.1"/>
    <property type="molecule type" value="Genomic_DNA"/>
</dbReference>
<dbReference type="Gene3D" id="3.30.40.10">
    <property type="entry name" value="Zinc/RING finger domain, C3HC4 (zinc finger)"/>
    <property type="match status" value="1"/>
</dbReference>
<evidence type="ECO:0000256" key="7">
    <source>
        <dbReference type="ARBA" id="ARBA00022833"/>
    </source>
</evidence>
<comment type="caution">
    <text evidence="10">The sequence shown here is derived from an EMBL/GenBank/DDBJ whole genome shotgun (WGS) entry which is preliminary data.</text>
</comment>
<dbReference type="SUPFAM" id="SSF57850">
    <property type="entry name" value="RING/U-box"/>
    <property type="match status" value="1"/>
</dbReference>
<keyword evidence="5 8" id="KW-0863">Zinc-finger</keyword>
<evidence type="ECO:0000256" key="3">
    <source>
        <dbReference type="ARBA" id="ARBA00022679"/>
    </source>
</evidence>
<dbReference type="PANTHER" id="PTHR46463">
    <property type="entry name" value="ZINC FINGER, RING/FYVE/PHD-TYPE"/>
    <property type="match status" value="1"/>
</dbReference>
<proteinExistence type="predicted"/>
<dbReference type="Proteomes" id="UP000036987">
    <property type="component" value="Unassembled WGS sequence"/>
</dbReference>
<evidence type="ECO:0000256" key="4">
    <source>
        <dbReference type="ARBA" id="ARBA00022723"/>
    </source>
</evidence>
<dbReference type="Pfam" id="PF13639">
    <property type="entry name" value="zf-RING_2"/>
    <property type="match status" value="1"/>
</dbReference>
<gene>
    <name evidence="10" type="ORF">ZOSMA_23G00630</name>
</gene>
<keyword evidence="4" id="KW-0479">Metal-binding</keyword>
<evidence type="ECO:0000256" key="6">
    <source>
        <dbReference type="ARBA" id="ARBA00022786"/>
    </source>
</evidence>
<organism evidence="10 11">
    <name type="scientific">Zostera marina</name>
    <name type="common">Eelgrass</name>
    <dbReference type="NCBI Taxonomy" id="29655"/>
    <lineage>
        <taxon>Eukaryota</taxon>
        <taxon>Viridiplantae</taxon>
        <taxon>Streptophyta</taxon>
        <taxon>Embryophyta</taxon>
        <taxon>Tracheophyta</taxon>
        <taxon>Spermatophyta</taxon>
        <taxon>Magnoliopsida</taxon>
        <taxon>Liliopsida</taxon>
        <taxon>Zosteraceae</taxon>
        <taxon>Zostera</taxon>
    </lineage>
</organism>
<dbReference type="OrthoDB" id="8062037at2759"/>
<keyword evidence="7" id="KW-0862">Zinc</keyword>
<dbReference type="InterPro" id="IPR013083">
    <property type="entry name" value="Znf_RING/FYVE/PHD"/>
</dbReference>
<protein>
    <recommendedName>
        <fullName evidence="2">RING-type E3 ubiquitin transferase</fullName>
        <ecNumber evidence="2">2.3.2.27</ecNumber>
    </recommendedName>
</protein>
<comment type="catalytic activity">
    <reaction evidence="1">
        <text>S-ubiquitinyl-[E2 ubiquitin-conjugating enzyme]-L-cysteine + [acceptor protein]-L-lysine = [E2 ubiquitin-conjugating enzyme]-L-cysteine + N(6)-ubiquitinyl-[acceptor protein]-L-lysine.</text>
        <dbReference type="EC" id="2.3.2.27"/>
    </reaction>
</comment>
<dbReference type="GO" id="GO:0008270">
    <property type="term" value="F:zinc ion binding"/>
    <property type="evidence" value="ECO:0007669"/>
    <property type="project" value="UniProtKB-KW"/>
</dbReference>
<evidence type="ECO:0000313" key="11">
    <source>
        <dbReference type="Proteomes" id="UP000036987"/>
    </source>
</evidence>
<name>A0A0K9PH65_ZOSMR</name>
<feature type="domain" description="RING-type" evidence="9">
    <location>
        <begin position="152"/>
        <end position="192"/>
    </location>
</feature>
<dbReference type="GO" id="GO:0004842">
    <property type="term" value="F:ubiquitin-protein transferase activity"/>
    <property type="evidence" value="ECO:0000318"/>
    <property type="project" value="GO_Central"/>
</dbReference>
<evidence type="ECO:0000256" key="1">
    <source>
        <dbReference type="ARBA" id="ARBA00000900"/>
    </source>
</evidence>
<accession>A0A0K9PH65</accession>
<dbReference type="GO" id="GO:0061630">
    <property type="term" value="F:ubiquitin protein ligase activity"/>
    <property type="evidence" value="ECO:0007669"/>
    <property type="project" value="UniProtKB-EC"/>
</dbReference>
<keyword evidence="6" id="KW-0833">Ubl conjugation pathway</keyword>
<evidence type="ECO:0000256" key="8">
    <source>
        <dbReference type="PROSITE-ProRule" id="PRU00175"/>
    </source>
</evidence>
<keyword evidence="3" id="KW-0808">Transferase</keyword>
<dbReference type="CDD" id="cd23116">
    <property type="entry name" value="RING-H2_AIRP1-like"/>
    <property type="match status" value="1"/>
</dbReference>
<sequence length="202" mass="22805">MDALCCCSCLEEFDEHAHSANIVYRNCMYLRYFFHQLFTGFETPFQRIDGRGTTSSVQEETHLTTANAGTIASGLVLRREKSLNHLQEKMQVLRRNGSSSAIEQLGYGSKQNTADSEGGHKTSYPETEKTLTMKSSFGLNYTGTASDEEDVCPTCLEEYTAENPKIVAQCSHHFHLGCIYEWMERSDYCPICGKEMEFCESP</sequence>
<dbReference type="EC" id="2.3.2.27" evidence="2"/>
<dbReference type="SMART" id="SM00184">
    <property type="entry name" value="RING"/>
    <property type="match status" value="1"/>
</dbReference>
<dbReference type="AlphaFoldDB" id="A0A0K9PH65"/>
<dbReference type="STRING" id="29655.A0A0K9PH65"/>
<evidence type="ECO:0000259" key="9">
    <source>
        <dbReference type="PROSITE" id="PS50089"/>
    </source>
</evidence>